<dbReference type="RefSeq" id="WP_135246947.1">
    <property type="nucleotide sequence ID" value="NZ_SIHO01000003.1"/>
</dbReference>
<keyword evidence="2" id="KW-1185">Reference proteome</keyword>
<evidence type="ECO:0000313" key="2">
    <source>
        <dbReference type="Proteomes" id="UP000297737"/>
    </source>
</evidence>
<evidence type="ECO:0000313" key="1">
    <source>
        <dbReference type="EMBL" id="TFU01443.1"/>
    </source>
</evidence>
<proteinExistence type="predicted"/>
<protein>
    <submittedName>
        <fullName evidence="1">DUF177 domain-containing protein</fullName>
    </submittedName>
</protein>
<accession>A0A4Y9EKZ5</accession>
<sequence length="178" mass="18931">MTHPEFARTLRIHEIGAPVRHESLTATKAECAALAKRFDLVALDALTAELDVHRSAGAIRVAGSFHAVGAQPCVVSAEPVPFDLDDVVEVNFSDGARVADEEIELTDDQLDELPLEGDTLDLGELVAQSLALALDPWPRAPEEIRAAAARHLISEAEAEALAAADKAAANPFAVLKKK</sequence>
<comment type="caution">
    <text evidence="1">The sequence shown here is derived from an EMBL/GenBank/DDBJ whole genome shotgun (WGS) entry which is preliminary data.</text>
</comment>
<dbReference type="EMBL" id="SIHO01000003">
    <property type="protein sequence ID" value="TFU01443.1"/>
    <property type="molecule type" value="Genomic_DNA"/>
</dbReference>
<dbReference type="InterPro" id="IPR003772">
    <property type="entry name" value="YceD"/>
</dbReference>
<dbReference type="Pfam" id="PF02620">
    <property type="entry name" value="YceD"/>
    <property type="match status" value="1"/>
</dbReference>
<gene>
    <name evidence="1" type="ORF">EUV02_14295</name>
</gene>
<dbReference type="OrthoDB" id="8443793at2"/>
<organism evidence="1 2">
    <name type="scientific">Glacieibacterium arshaanense</name>
    <dbReference type="NCBI Taxonomy" id="2511025"/>
    <lineage>
        <taxon>Bacteria</taxon>
        <taxon>Pseudomonadati</taxon>
        <taxon>Pseudomonadota</taxon>
        <taxon>Alphaproteobacteria</taxon>
        <taxon>Sphingomonadales</taxon>
        <taxon>Sphingosinicellaceae</taxon>
        <taxon>Glacieibacterium</taxon>
    </lineage>
</organism>
<dbReference type="AlphaFoldDB" id="A0A4Y9EKZ5"/>
<name>A0A4Y9EKZ5_9SPHN</name>
<dbReference type="Proteomes" id="UP000297737">
    <property type="component" value="Unassembled WGS sequence"/>
</dbReference>
<reference evidence="1 2" key="1">
    <citation type="submission" date="2019-02" db="EMBL/GenBank/DDBJ databases">
        <title>Polymorphobacter sp. isolated from the lake at the Tibet of China.</title>
        <authorList>
            <person name="Li A."/>
        </authorList>
    </citation>
    <scope>NUCLEOTIDE SEQUENCE [LARGE SCALE GENOMIC DNA]</scope>
    <source>
        <strain evidence="1 2">DJ1R-1</strain>
    </source>
</reference>